<dbReference type="EMBL" id="BAABJM010000002">
    <property type="protein sequence ID" value="GAA5054949.1"/>
    <property type="molecule type" value="Genomic_DNA"/>
</dbReference>
<organism evidence="4 5">
    <name type="scientific">Nocardia callitridis</name>
    <dbReference type="NCBI Taxonomy" id="648753"/>
    <lineage>
        <taxon>Bacteria</taxon>
        <taxon>Bacillati</taxon>
        <taxon>Actinomycetota</taxon>
        <taxon>Actinomycetes</taxon>
        <taxon>Mycobacteriales</taxon>
        <taxon>Nocardiaceae</taxon>
        <taxon>Nocardia</taxon>
    </lineage>
</organism>
<evidence type="ECO:0000313" key="4">
    <source>
        <dbReference type="EMBL" id="GAA5054949.1"/>
    </source>
</evidence>
<evidence type="ECO:0000256" key="2">
    <source>
        <dbReference type="ARBA" id="ARBA00022553"/>
    </source>
</evidence>
<dbReference type="InterPro" id="IPR036736">
    <property type="entry name" value="ACP-like_sf"/>
</dbReference>
<name>A0ABP9KF35_9NOCA</name>
<dbReference type="Proteomes" id="UP001500603">
    <property type="component" value="Unassembled WGS sequence"/>
</dbReference>
<keyword evidence="2" id="KW-0597">Phosphoprotein</keyword>
<protein>
    <recommendedName>
        <fullName evidence="3">Carrier domain-containing protein</fullName>
    </recommendedName>
</protein>
<evidence type="ECO:0000313" key="5">
    <source>
        <dbReference type="Proteomes" id="UP001500603"/>
    </source>
</evidence>
<keyword evidence="5" id="KW-1185">Reference proteome</keyword>
<reference evidence="5" key="1">
    <citation type="journal article" date="2019" name="Int. J. Syst. Evol. Microbiol.">
        <title>The Global Catalogue of Microorganisms (GCM) 10K type strain sequencing project: providing services to taxonomists for standard genome sequencing and annotation.</title>
        <authorList>
            <consortium name="The Broad Institute Genomics Platform"/>
            <consortium name="The Broad Institute Genome Sequencing Center for Infectious Disease"/>
            <person name="Wu L."/>
            <person name="Ma J."/>
        </authorList>
    </citation>
    <scope>NUCLEOTIDE SEQUENCE [LARGE SCALE GENOMIC DNA]</scope>
    <source>
        <strain evidence="5">JCM 18298</strain>
    </source>
</reference>
<sequence>MTEATPHTIAATVIDCVKAEVPAVPTDVEQDAELAAFGLNSMKVVEVLFGLEDAFDIAIDEDDVTEDTFASVNSIVTFLAEENNVADR</sequence>
<proteinExistence type="predicted"/>
<evidence type="ECO:0000256" key="1">
    <source>
        <dbReference type="ARBA" id="ARBA00022450"/>
    </source>
</evidence>
<dbReference type="PROSITE" id="PS00012">
    <property type="entry name" value="PHOSPHOPANTETHEINE"/>
    <property type="match status" value="1"/>
</dbReference>
<feature type="domain" description="Carrier" evidence="3">
    <location>
        <begin position="1"/>
        <end position="83"/>
    </location>
</feature>
<evidence type="ECO:0000259" key="3">
    <source>
        <dbReference type="PROSITE" id="PS50075"/>
    </source>
</evidence>
<dbReference type="Gene3D" id="1.10.1200.10">
    <property type="entry name" value="ACP-like"/>
    <property type="match status" value="1"/>
</dbReference>
<gene>
    <name evidence="4" type="ORF">GCM10023318_30470</name>
</gene>
<comment type="caution">
    <text evidence="4">The sequence shown here is derived from an EMBL/GenBank/DDBJ whole genome shotgun (WGS) entry which is preliminary data.</text>
</comment>
<dbReference type="InterPro" id="IPR006162">
    <property type="entry name" value="Ppantetheine_attach_site"/>
</dbReference>
<keyword evidence="1" id="KW-0596">Phosphopantetheine</keyword>
<dbReference type="Pfam" id="PF00550">
    <property type="entry name" value="PP-binding"/>
    <property type="match status" value="1"/>
</dbReference>
<dbReference type="SUPFAM" id="SSF47336">
    <property type="entry name" value="ACP-like"/>
    <property type="match status" value="1"/>
</dbReference>
<dbReference type="RefSeq" id="WP_345495997.1">
    <property type="nucleotide sequence ID" value="NZ_BAABJM010000002.1"/>
</dbReference>
<accession>A0ABP9KF35</accession>
<dbReference type="PROSITE" id="PS50075">
    <property type="entry name" value="CARRIER"/>
    <property type="match status" value="1"/>
</dbReference>
<dbReference type="InterPro" id="IPR009081">
    <property type="entry name" value="PP-bd_ACP"/>
</dbReference>